<gene>
    <name evidence="1" type="ORF">CC31p006</name>
</gene>
<evidence type="ECO:0000313" key="1">
    <source>
        <dbReference type="EMBL" id="ADB81502.1"/>
    </source>
</evidence>
<organism evidence="1 2">
    <name type="scientific">Enterobacter phage CC31</name>
    <dbReference type="NCBI Taxonomy" id="709484"/>
    <lineage>
        <taxon>Viruses</taxon>
        <taxon>Duplodnaviria</taxon>
        <taxon>Heunggongvirae</taxon>
        <taxon>Uroviricota</taxon>
        <taxon>Caudoviricetes</taxon>
        <taxon>Pantevenvirales</taxon>
        <taxon>Straboviridae</taxon>
        <taxon>Tevenvirinae</taxon>
        <taxon>Karamvirus</taxon>
        <taxon>Karamvirus cc31</taxon>
    </lineage>
</organism>
<keyword evidence="2" id="KW-1185">Reference proteome</keyword>
<sequence>MKGPSGPLLFTFSTKYDKIALPKEENIMRFGLTVEHKNLLKQLKIVNSALGRWKFALWPTRIVDGSYIWLEKYYEIRHEHVHQNEDGSYECEAYYGIDIYAYTNSREVRHKFYKKVYSSARWAAYNPSYNPIFGEEAKTHLLQYKAELEEKLSQI</sequence>
<dbReference type="GeneID" id="9926152"/>
<dbReference type="Proteomes" id="UP000008725">
    <property type="component" value="Segment"/>
</dbReference>
<dbReference type="KEGG" id="vg:9926152"/>
<dbReference type="OrthoDB" id="27897at10239"/>
<evidence type="ECO:0000313" key="2">
    <source>
        <dbReference type="Proteomes" id="UP000008725"/>
    </source>
</evidence>
<protein>
    <submittedName>
        <fullName evidence="1">Uncharacterized protein</fullName>
    </submittedName>
</protein>
<proteinExistence type="predicted"/>
<accession>E5DI17</accession>
<name>E5DI17_9CAUD</name>
<reference evidence="1 2" key="1">
    <citation type="journal article" date="2010" name="Virol. J.">
        <title>Genomes of the T4-related bacteriophages as windows on microbial genome evolution.</title>
        <authorList>
            <person name="Petrov V.M."/>
            <person name="Ratnayaka S."/>
            <person name="Nolan J.M."/>
            <person name="Miller E.S."/>
            <person name="Karam J.D."/>
        </authorList>
    </citation>
    <scope>NUCLEOTIDE SEQUENCE [LARGE SCALE GENOMIC DNA]</scope>
</reference>
<dbReference type="RefSeq" id="YP_004009864.1">
    <property type="nucleotide sequence ID" value="NC_014662.1"/>
</dbReference>
<dbReference type="EMBL" id="GU323318">
    <property type="protein sequence ID" value="ADB81502.1"/>
    <property type="molecule type" value="Genomic_DNA"/>
</dbReference>